<evidence type="ECO:0000313" key="17">
    <source>
        <dbReference type="EMBL" id="GAU89889.1"/>
    </source>
</evidence>
<dbReference type="GO" id="GO:0097372">
    <property type="term" value="F:histone H3K18 deacetylase activity, NAD-dependent"/>
    <property type="evidence" value="ECO:0007669"/>
    <property type="project" value="TreeGrafter"/>
</dbReference>
<keyword evidence="18" id="KW-1185">Reference proteome</keyword>
<evidence type="ECO:0000256" key="10">
    <source>
        <dbReference type="ARBA" id="ARBA00043038"/>
    </source>
</evidence>
<dbReference type="InterPro" id="IPR050134">
    <property type="entry name" value="NAD-dep_sirtuin_deacylases"/>
</dbReference>
<dbReference type="GO" id="GO:0070403">
    <property type="term" value="F:NAD+ binding"/>
    <property type="evidence" value="ECO:0007669"/>
    <property type="project" value="InterPro"/>
</dbReference>
<dbReference type="PANTHER" id="PTHR11085:SF1">
    <property type="entry name" value="NAD-DEPENDENT PROTEIN DEACETYLASE SIRTUIN-7"/>
    <property type="match status" value="1"/>
</dbReference>
<evidence type="ECO:0000256" key="13">
    <source>
        <dbReference type="ARBA" id="ARBA00051399"/>
    </source>
</evidence>
<dbReference type="STRING" id="947166.A0A1D1UJJ9"/>
<keyword evidence="6 15" id="KW-0862">Zinc</keyword>
<dbReference type="GO" id="GO:0140861">
    <property type="term" value="P:DNA repair-dependent chromatin remodeling"/>
    <property type="evidence" value="ECO:0007669"/>
    <property type="project" value="UniProtKB-ARBA"/>
</dbReference>
<comment type="catalytic activity">
    <reaction evidence="13">
        <text>N(6)-propanoyl-L-lysyl-[protein] + NAD(+) + H2O = 3''-O-propanoyl-ADP-D-ribose + nicotinamide + L-lysyl-[protein]</text>
        <dbReference type="Rhea" id="RHEA:23500"/>
        <dbReference type="Rhea" id="RHEA-COMP:9752"/>
        <dbReference type="Rhea" id="RHEA-COMP:13758"/>
        <dbReference type="ChEBI" id="CHEBI:15377"/>
        <dbReference type="ChEBI" id="CHEBI:17154"/>
        <dbReference type="ChEBI" id="CHEBI:29969"/>
        <dbReference type="ChEBI" id="CHEBI:57540"/>
        <dbReference type="ChEBI" id="CHEBI:138019"/>
        <dbReference type="ChEBI" id="CHEBI:145015"/>
    </reaction>
    <physiologicalReaction direction="left-to-right" evidence="13">
        <dbReference type="Rhea" id="RHEA:23501"/>
    </physiologicalReaction>
</comment>
<evidence type="ECO:0000256" key="4">
    <source>
        <dbReference type="ARBA" id="ARBA00022679"/>
    </source>
</evidence>
<gene>
    <name evidence="17" type="primary">RvY_02387-1</name>
    <name evidence="17" type="synonym">RvY_02387.1</name>
    <name evidence="17" type="ORF">RvY_02387</name>
</gene>
<sequence length="402" mass="46332">MDEESKSELSAREKRKTEQLAAILKREEGSKLLRKAKKIAAKHPDKRSTKDLIFIHRNERLFDREERCFREQEAARQRDEARRRETHDIDEILDSKCQVLAEAIKTSKHFIVYTGAGISTAANIPDYRGPNGVWTRMEQGQPYLDPNASFDITTAQPTFTHMALLKLHEKGYLKYIVSQNCDGLHVRSGFPREDLSEIHGNMYMEICGNCDPEAEYFRPFDVTTKTRFRRHGTGRFCHRCQHELKDTIVLFGEKSRTESPMNWRSGLDHAVCADVVLSLGSSLKILKDYPGLWRKDHDLYVVNLQWTPKDDEARLKINGKCDEVLRRVFAHLGLTADVFQPTEDRLLRICIPLRDGETFDKPACSPEGVIKPGWFGQGVKALIKPRPKDSENRKQNKKPKLE</sequence>
<evidence type="ECO:0000256" key="8">
    <source>
        <dbReference type="ARBA" id="ARBA00038170"/>
    </source>
</evidence>
<evidence type="ECO:0000256" key="15">
    <source>
        <dbReference type="PROSITE-ProRule" id="PRU00236"/>
    </source>
</evidence>
<feature type="active site" description="Proton acceptor" evidence="15">
    <location>
        <position position="199"/>
    </location>
</feature>
<dbReference type="SUPFAM" id="SSF52467">
    <property type="entry name" value="DHS-like NAD/FAD-binding domain"/>
    <property type="match status" value="1"/>
</dbReference>
<dbReference type="PROSITE" id="PS50305">
    <property type="entry name" value="SIRTUIN"/>
    <property type="match status" value="1"/>
</dbReference>
<protein>
    <recommendedName>
        <fullName evidence="2">protein acetyllysine N-acetyltransferase</fullName>
        <ecNumber evidence="2">2.3.1.286</ecNumber>
    </recommendedName>
    <alternativeName>
        <fullName evidence="10">Regulatory protein SIR2 homolog 7</fullName>
    </alternativeName>
    <alternativeName>
        <fullName evidence="9">SIR2-like protein 7</fullName>
    </alternativeName>
</protein>
<comment type="similarity">
    <text evidence="8">Belongs to the sirtuin family. Class IV subfamily.</text>
</comment>
<dbReference type="GO" id="GO:0046872">
    <property type="term" value="F:metal ion binding"/>
    <property type="evidence" value="ECO:0007669"/>
    <property type="project" value="UniProtKB-KW"/>
</dbReference>
<dbReference type="GO" id="GO:0000785">
    <property type="term" value="C:chromatin"/>
    <property type="evidence" value="ECO:0007669"/>
    <property type="project" value="UniProtKB-ARBA"/>
</dbReference>
<dbReference type="Gene3D" id="2.20.28.200">
    <property type="match status" value="1"/>
</dbReference>
<reference evidence="17 18" key="1">
    <citation type="journal article" date="2016" name="Nat. Commun.">
        <title>Extremotolerant tardigrade genome and improved radiotolerance of human cultured cells by tardigrade-unique protein.</title>
        <authorList>
            <person name="Hashimoto T."/>
            <person name="Horikawa D.D."/>
            <person name="Saito Y."/>
            <person name="Kuwahara H."/>
            <person name="Kozuka-Hata H."/>
            <person name="Shin-I T."/>
            <person name="Minakuchi Y."/>
            <person name="Ohishi K."/>
            <person name="Motoyama A."/>
            <person name="Aizu T."/>
            <person name="Enomoto A."/>
            <person name="Kondo K."/>
            <person name="Tanaka S."/>
            <person name="Hara Y."/>
            <person name="Koshikawa S."/>
            <person name="Sagara H."/>
            <person name="Miura T."/>
            <person name="Yokobori S."/>
            <person name="Miyagawa K."/>
            <person name="Suzuki Y."/>
            <person name="Kubo T."/>
            <person name="Oyama M."/>
            <person name="Kohara Y."/>
            <person name="Fujiyama A."/>
            <person name="Arakawa K."/>
            <person name="Katayama T."/>
            <person name="Toyoda A."/>
            <person name="Kunieda T."/>
        </authorList>
    </citation>
    <scope>NUCLEOTIDE SEQUENCE [LARGE SCALE GENOMIC DNA]</scope>
    <source>
        <strain evidence="17 18">YOKOZUNA-1</strain>
    </source>
</reference>
<organism evidence="17 18">
    <name type="scientific">Ramazzottius varieornatus</name>
    <name type="common">Water bear</name>
    <name type="synonym">Tardigrade</name>
    <dbReference type="NCBI Taxonomy" id="947166"/>
    <lineage>
        <taxon>Eukaryota</taxon>
        <taxon>Metazoa</taxon>
        <taxon>Ecdysozoa</taxon>
        <taxon>Tardigrada</taxon>
        <taxon>Eutardigrada</taxon>
        <taxon>Parachela</taxon>
        <taxon>Hypsibioidea</taxon>
        <taxon>Ramazzottiidae</taxon>
        <taxon>Ramazzottius</taxon>
    </lineage>
</organism>
<evidence type="ECO:0000313" key="18">
    <source>
        <dbReference type="Proteomes" id="UP000186922"/>
    </source>
</evidence>
<feature type="binding site" evidence="15">
    <location>
        <position position="207"/>
    </location>
    <ligand>
        <name>Zn(2+)</name>
        <dbReference type="ChEBI" id="CHEBI:29105"/>
    </ligand>
</feature>
<dbReference type="GO" id="GO:0010468">
    <property type="term" value="P:regulation of gene expression"/>
    <property type="evidence" value="ECO:0007669"/>
    <property type="project" value="UniProtKB-ARBA"/>
</dbReference>
<feature type="domain" description="Deacetylase sirtuin-type" evidence="16">
    <location>
        <begin position="90"/>
        <end position="335"/>
    </location>
</feature>
<dbReference type="GO" id="GO:0005634">
    <property type="term" value="C:nucleus"/>
    <property type="evidence" value="ECO:0007669"/>
    <property type="project" value="TreeGrafter"/>
</dbReference>
<feature type="binding site" evidence="15">
    <location>
        <position position="210"/>
    </location>
    <ligand>
        <name>Zn(2+)</name>
        <dbReference type="ChEBI" id="CHEBI:29105"/>
    </ligand>
</feature>
<proteinExistence type="inferred from homology"/>
<comment type="caution">
    <text evidence="17">The sequence shown here is derived from an EMBL/GenBank/DDBJ whole genome shotgun (WGS) entry which is preliminary data.</text>
</comment>
<feature type="binding site" evidence="15">
    <location>
        <position position="237"/>
    </location>
    <ligand>
        <name>Zn(2+)</name>
        <dbReference type="ChEBI" id="CHEBI:29105"/>
    </ligand>
</feature>
<keyword evidence="3" id="KW-0597">Phosphoprotein</keyword>
<dbReference type="GO" id="GO:0035861">
    <property type="term" value="C:site of double-strand break"/>
    <property type="evidence" value="ECO:0007669"/>
    <property type="project" value="UniProtKB-ARBA"/>
</dbReference>
<feature type="binding site" evidence="15">
    <location>
        <position position="240"/>
    </location>
    <ligand>
        <name>Zn(2+)</name>
        <dbReference type="ChEBI" id="CHEBI:29105"/>
    </ligand>
</feature>
<dbReference type="InterPro" id="IPR029035">
    <property type="entry name" value="DHS-like_NAD/FAD-binding_dom"/>
</dbReference>
<evidence type="ECO:0000256" key="11">
    <source>
        <dbReference type="ARBA" id="ARBA00050237"/>
    </source>
</evidence>
<dbReference type="EC" id="2.3.1.286" evidence="2"/>
<name>A0A1D1UJJ9_RAMVA</name>
<keyword evidence="5 15" id="KW-0479">Metal-binding</keyword>
<dbReference type="EMBL" id="BDGG01000001">
    <property type="protein sequence ID" value="GAU89889.1"/>
    <property type="molecule type" value="Genomic_DNA"/>
</dbReference>
<dbReference type="Gene3D" id="3.40.50.1220">
    <property type="entry name" value="TPP-binding domain"/>
    <property type="match status" value="1"/>
</dbReference>
<dbReference type="Pfam" id="PF02146">
    <property type="entry name" value="SIR2"/>
    <property type="match status" value="1"/>
</dbReference>
<evidence type="ECO:0000256" key="3">
    <source>
        <dbReference type="ARBA" id="ARBA00022553"/>
    </source>
</evidence>
<evidence type="ECO:0000256" key="9">
    <source>
        <dbReference type="ARBA" id="ARBA00041832"/>
    </source>
</evidence>
<accession>A0A1D1UJJ9</accession>
<comment type="cofactor">
    <cofactor evidence="1">
        <name>Zn(2+)</name>
        <dbReference type="ChEBI" id="CHEBI:29105"/>
    </cofactor>
</comment>
<dbReference type="InterPro" id="IPR003000">
    <property type="entry name" value="Sirtuin"/>
</dbReference>
<evidence type="ECO:0000256" key="1">
    <source>
        <dbReference type="ARBA" id="ARBA00001947"/>
    </source>
</evidence>
<dbReference type="FunFam" id="2.20.28.200:FF:000002">
    <property type="entry name" value="NAD-dependent deacetylase sirtuin-7"/>
    <property type="match status" value="1"/>
</dbReference>
<evidence type="ECO:0000256" key="12">
    <source>
        <dbReference type="ARBA" id="ARBA00051105"/>
    </source>
</evidence>
<dbReference type="Proteomes" id="UP000186922">
    <property type="component" value="Unassembled WGS sequence"/>
</dbReference>
<dbReference type="OrthoDB" id="2919105at2759"/>
<evidence type="ECO:0000256" key="5">
    <source>
        <dbReference type="ARBA" id="ARBA00022723"/>
    </source>
</evidence>
<comment type="catalytic activity">
    <reaction evidence="14">
        <text>N(6)-glutaryl-L-lysyl-[protein] + NAD(+) + H2O = 2''-O-glutaryl-ADP-D-ribose + nicotinamide + L-lysyl-[protein]</text>
        <dbReference type="Rhea" id="RHEA:47664"/>
        <dbReference type="Rhea" id="RHEA-COMP:9752"/>
        <dbReference type="Rhea" id="RHEA-COMP:11875"/>
        <dbReference type="ChEBI" id="CHEBI:15377"/>
        <dbReference type="ChEBI" id="CHEBI:17154"/>
        <dbReference type="ChEBI" id="CHEBI:29969"/>
        <dbReference type="ChEBI" id="CHEBI:57540"/>
        <dbReference type="ChEBI" id="CHEBI:87828"/>
        <dbReference type="ChEBI" id="CHEBI:87829"/>
    </reaction>
    <physiologicalReaction direction="left-to-right" evidence="14">
        <dbReference type="Rhea" id="RHEA:47665"/>
    </physiologicalReaction>
</comment>
<evidence type="ECO:0000259" key="16">
    <source>
        <dbReference type="PROSITE" id="PS50305"/>
    </source>
</evidence>
<keyword evidence="4" id="KW-0808">Transferase</keyword>
<evidence type="ECO:0000256" key="2">
    <source>
        <dbReference type="ARBA" id="ARBA00012928"/>
    </source>
</evidence>
<evidence type="ECO:0000256" key="14">
    <source>
        <dbReference type="ARBA" id="ARBA00052763"/>
    </source>
</evidence>
<comment type="catalytic activity">
    <reaction evidence="11">
        <text>N(6)-decanoyl-L-lysyl-[protein] + NAD(+) + H2O = 2''-O-decanoyl-ADP-D-ribose + nicotinamide + L-lysyl-[protein]</text>
        <dbReference type="Rhea" id="RHEA:70631"/>
        <dbReference type="Rhea" id="RHEA-COMP:9752"/>
        <dbReference type="Rhea" id="RHEA-COMP:17932"/>
        <dbReference type="ChEBI" id="CHEBI:15377"/>
        <dbReference type="ChEBI" id="CHEBI:17154"/>
        <dbReference type="ChEBI" id="CHEBI:29969"/>
        <dbReference type="ChEBI" id="CHEBI:57540"/>
        <dbReference type="ChEBI" id="CHEBI:143222"/>
        <dbReference type="ChEBI" id="CHEBI:189688"/>
    </reaction>
    <physiologicalReaction direction="left-to-right" evidence="11">
        <dbReference type="Rhea" id="RHEA:70632"/>
    </physiologicalReaction>
</comment>
<dbReference type="AlphaFoldDB" id="A0A1D1UJJ9"/>
<evidence type="ECO:0000256" key="7">
    <source>
        <dbReference type="ARBA" id="ARBA00023027"/>
    </source>
</evidence>
<dbReference type="FunFam" id="3.40.50.1220:FF:000038">
    <property type="entry name" value="NAD-dependent protein deacetylase sirtuin-6 isoform X2"/>
    <property type="match status" value="1"/>
</dbReference>
<dbReference type="InterPro" id="IPR026590">
    <property type="entry name" value="Ssirtuin_cat_dom"/>
</dbReference>
<keyword evidence="7" id="KW-0520">NAD</keyword>
<dbReference type="PANTHER" id="PTHR11085">
    <property type="entry name" value="NAD-DEPENDENT PROTEIN DEACYLASE SIRTUIN-5, MITOCHONDRIAL-RELATED"/>
    <property type="match status" value="1"/>
</dbReference>
<comment type="catalytic activity">
    <reaction evidence="12">
        <text>N(6)-succinyl-L-lysyl-[protein] + NAD(+) + H2O = 2''-O-succinyl-ADP-D-ribose + nicotinamide + L-lysyl-[protein]</text>
        <dbReference type="Rhea" id="RHEA:47668"/>
        <dbReference type="Rhea" id="RHEA-COMP:9752"/>
        <dbReference type="Rhea" id="RHEA-COMP:11877"/>
        <dbReference type="ChEBI" id="CHEBI:15377"/>
        <dbReference type="ChEBI" id="CHEBI:17154"/>
        <dbReference type="ChEBI" id="CHEBI:29969"/>
        <dbReference type="ChEBI" id="CHEBI:57540"/>
        <dbReference type="ChEBI" id="CHEBI:87830"/>
        <dbReference type="ChEBI" id="CHEBI:87832"/>
    </reaction>
    <physiologicalReaction direction="left-to-right" evidence="12">
        <dbReference type="Rhea" id="RHEA:47669"/>
    </physiologicalReaction>
</comment>
<evidence type="ECO:0000256" key="6">
    <source>
        <dbReference type="ARBA" id="ARBA00022833"/>
    </source>
</evidence>